<dbReference type="OrthoDB" id="965185at2759"/>
<comment type="caution">
    <text evidence="2">The sequence shown here is derived from an EMBL/GenBank/DDBJ whole genome shotgun (WGS) entry which is preliminary data.</text>
</comment>
<keyword evidence="3" id="KW-1185">Reference proteome</keyword>
<evidence type="ECO:0000259" key="1">
    <source>
        <dbReference type="PROSITE" id="PS50879"/>
    </source>
</evidence>
<protein>
    <submittedName>
        <fullName evidence="2">LINE-type retrotransposon LIb DNA</fullName>
    </submittedName>
</protein>
<dbReference type="GO" id="GO:0004523">
    <property type="term" value="F:RNA-DNA hybrid ribonuclease activity"/>
    <property type="evidence" value="ECO:0007669"/>
    <property type="project" value="InterPro"/>
</dbReference>
<dbReference type="Pfam" id="PF13456">
    <property type="entry name" value="RVT_3"/>
    <property type="match status" value="1"/>
</dbReference>
<dbReference type="PANTHER" id="PTHR33116:SF86">
    <property type="entry name" value="REVERSE TRANSCRIPTASE DOMAIN-CONTAINING PROTEIN"/>
    <property type="match status" value="1"/>
</dbReference>
<dbReference type="EMBL" id="SMMG02000001">
    <property type="protein sequence ID" value="KAA3488041.1"/>
    <property type="molecule type" value="Genomic_DNA"/>
</dbReference>
<gene>
    <name evidence="2" type="ORF">EPI10_031823</name>
</gene>
<dbReference type="InterPro" id="IPR002156">
    <property type="entry name" value="RNaseH_domain"/>
</dbReference>
<sequence>MEWLAHLINSEINTGKWQPIKLSRSGPALSHLFFADDLVIFCKAEMDQARLVKETLKHFCDLSGHKINARKSNIFFSKSVDTSLSDQISQLYGFQKVLNLRNYLGVPLLHDRVTKSTLNFVIEKVRSKLQKWEARKLSLAGRITLAQSVLLTIPSYFMQSLAIPKGVCDELEKIARQFIWGGTAGNPKIALLGWDSICQPRTCGGLGLRHLQDHNNSFLMKIGFNLVTRKDALWVQVLRSKYGWKDQLPESILKSQSSHLWKSLSKVWPLLRENLMWSVGDGSTISGWKDNWIPGIGPLLSYAPAQNRINLDSTLKDWILPNGSWNVDMLRLWLPEDKLKRIVSIPPPHPDNGEDRIIWARSGSGSFSIRSAYWTLKENSWKPKDDNWKVVWNYQGPQRVRIFLWLVANQRLLTNSERSRRGITHSKACPSCGHDPEDTIHVLRDCWMAKETWKLVVPLEEQPRIKREFGKIEIFIFQNIDGSPLESLKHHSAGHKTLSHYHKTKGLESRGTNNICSDKWVHLSSDGAVARIFGDAAAGGVVRDQDGNWILGYTHYLGSCSPLEAELWGVLDGVLILLNKGYKKVKIQTDNLEVIRALATKDMIDSGTTLLRRIKRIMYSEGQWEIKHVPREGNLTADQLAKIGLSWQTSLRVFEVPPDVVITAFLQDKEHNVS</sequence>
<dbReference type="Proteomes" id="UP000325315">
    <property type="component" value="Unassembled WGS sequence"/>
</dbReference>
<evidence type="ECO:0000313" key="3">
    <source>
        <dbReference type="Proteomes" id="UP000325315"/>
    </source>
</evidence>
<organism evidence="2 3">
    <name type="scientific">Gossypium australe</name>
    <dbReference type="NCBI Taxonomy" id="47621"/>
    <lineage>
        <taxon>Eukaryota</taxon>
        <taxon>Viridiplantae</taxon>
        <taxon>Streptophyta</taxon>
        <taxon>Embryophyta</taxon>
        <taxon>Tracheophyta</taxon>
        <taxon>Spermatophyta</taxon>
        <taxon>Magnoliopsida</taxon>
        <taxon>eudicotyledons</taxon>
        <taxon>Gunneridae</taxon>
        <taxon>Pentapetalae</taxon>
        <taxon>rosids</taxon>
        <taxon>malvids</taxon>
        <taxon>Malvales</taxon>
        <taxon>Malvaceae</taxon>
        <taxon>Malvoideae</taxon>
        <taxon>Gossypium</taxon>
    </lineage>
</organism>
<dbReference type="PROSITE" id="PS50879">
    <property type="entry name" value="RNASE_H_1"/>
    <property type="match status" value="1"/>
</dbReference>
<dbReference type="InterPro" id="IPR036397">
    <property type="entry name" value="RNaseH_sf"/>
</dbReference>
<dbReference type="CDD" id="cd06222">
    <property type="entry name" value="RNase_H_like"/>
    <property type="match status" value="1"/>
</dbReference>
<dbReference type="GO" id="GO:0003676">
    <property type="term" value="F:nucleic acid binding"/>
    <property type="evidence" value="ECO:0007669"/>
    <property type="project" value="InterPro"/>
</dbReference>
<dbReference type="Gene3D" id="3.30.420.10">
    <property type="entry name" value="Ribonuclease H-like superfamily/Ribonuclease H"/>
    <property type="match status" value="1"/>
</dbReference>
<feature type="domain" description="RNase H type-1" evidence="1">
    <location>
        <begin position="517"/>
        <end position="646"/>
    </location>
</feature>
<proteinExistence type="predicted"/>
<dbReference type="InterPro" id="IPR026960">
    <property type="entry name" value="RVT-Znf"/>
</dbReference>
<dbReference type="InterPro" id="IPR044730">
    <property type="entry name" value="RNase_H-like_dom_plant"/>
</dbReference>
<name>A0A5B6X1G2_9ROSI</name>
<dbReference type="Pfam" id="PF13966">
    <property type="entry name" value="zf-RVT"/>
    <property type="match status" value="1"/>
</dbReference>
<dbReference type="AlphaFoldDB" id="A0A5B6X1G2"/>
<dbReference type="SUPFAM" id="SSF53098">
    <property type="entry name" value="Ribonuclease H-like"/>
    <property type="match status" value="1"/>
</dbReference>
<accession>A0A5B6X1G2</accession>
<reference evidence="3" key="1">
    <citation type="journal article" date="2019" name="Plant Biotechnol. J.">
        <title>Genome sequencing of the Australian wild diploid species Gossypium australe highlights disease resistance and delayed gland morphogenesis.</title>
        <authorList>
            <person name="Cai Y."/>
            <person name="Cai X."/>
            <person name="Wang Q."/>
            <person name="Wang P."/>
            <person name="Zhang Y."/>
            <person name="Cai C."/>
            <person name="Xu Y."/>
            <person name="Wang K."/>
            <person name="Zhou Z."/>
            <person name="Wang C."/>
            <person name="Geng S."/>
            <person name="Li B."/>
            <person name="Dong Q."/>
            <person name="Hou Y."/>
            <person name="Wang H."/>
            <person name="Ai P."/>
            <person name="Liu Z."/>
            <person name="Yi F."/>
            <person name="Sun M."/>
            <person name="An G."/>
            <person name="Cheng J."/>
            <person name="Zhang Y."/>
            <person name="Shi Q."/>
            <person name="Xie Y."/>
            <person name="Shi X."/>
            <person name="Chang Y."/>
            <person name="Huang F."/>
            <person name="Chen Y."/>
            <person name="Hong S."/>
            <person name="Mi L."/>
            <person name="Sun Q."/>
            <person name="Zhang L."/>
            <person name="Zhou B."/>
            <person name="Peng R."/>
            <person name="Zhang X."/>
            <person name="Liu F."/>
        </authorList>
    </citation>
    <scope>NUCLEOTIDE SEQUENCE [LARGE SCALE GENOMIC DNA]</scope>
    <source>
        <strain evidence="3">cv. PA1801</strain>
    </source>
</reference>
<dbReference type="PANTHER" id="PTHR33116">
    <property type="entry name" value="REVERSE TRANSCRIPTASE ZINC-BINDING DOMAIN-CONTAINING PROTEIN-RELATED-RELATED"/>
    <property type="match status" value="1"/>
</dbReference>
<dbReference type="InterPro" id="IPR012337">
    <property type="entry name" value="RNaseH-like_sf"/>
</dbReference>
<evidence type="ECO:0000313" key="2">
    <source>
        <dbReference type="EMBL" id="KAA3488041.1"/>
    </source>
</evidence>